<dbReference type="PANTHER" id="PTHR33602">
    <property type="entry name" value="REGULATORY PROTEIN RECX FAMILY PROTEIN"/>
    <property type="match status" value="1"/>
</dbReference>
<comment type="similarity">
    <text evidence="2">Belongs to the RecX family.</text>
</comment>
<sequence length="212" mass="24602">MKKAEDFLAQLGVDTERLDATEKSSSQKDSILEASWDEDFLQPFDGKQAQTAQLQQDLQNRALRLLSQREHGDLELVSKLRKKMAANVEQLQKYAVSEEEFHEQLQACLLCCQENNWQSDERYLEQLVNSLLTKGNGPMKIRQKARMNSSRSDLLDAFLDLDSSDWLALMKDVLEKKYGDSEGRLAPKEQAKRMRFLQNRGFSPDLIWRVFR</sequence>
<feature type="domain" description="RecX third three-helical" evidence="5">
    <location>
        <begin position="167"/>
        <end position="210"/>
    </location>
</feature>
<evidence type="ECO:0000256" key="2">
    <source>
        <dbReference type="ARBA" id="ARBA00009695"/>
    </source>
</evidence>
<dbReference type="InterPro" id="IPR036388">
    <property type="entry name" value="WH-like_DNA-bd_sf"/>
</dbReference>
<reference evidence="6 7" key="1">
    <citation type="submission" date="2020-05" db="EMBL/GenBank/DDBJ databases">
        <title>Thiomicrorhabdus sediminis sp.nov. and Thiomicrorhabdus xiamenensis sp.nov., novel sulfur-oxidizing bacteria isolated from coastal sediment.</title>
        <authorList>
            <person name="Liu X."/>
        </authorList>
    </citation>
    <scope>NUCLEOTIDE SEQUENCE [LARGE SCALE GENOMIC DNA]</scope>
    <source>
        <strain evidence="6 7">G2</strain>
    </source>
</reference>
<protein>
    <recommendedName>
        <fullName evidence="3">Regulatory protein RecX</fullName>
    </recommendedName>
</protein>
<dbReference type="InterPro" id="IPR053925">
    <property type="entry name" value="RecX_HTH_3rd"/>
</dbReference>
<organism evidence="6 7">
    <name type="scientific">Thiomicrorhabdus xiamenensis</name>
    <dbReference type="NCBI Taxonomy" id="2739063"/>
    <lineage>
        <taxon>Bacteria</taxon>
        <taxon>Pseudomonadati</taxon>
        <taxon>Pseudomonadota</taxon>
        <taxon>Gammaproteobacteria</taxon>
        <taxon>Thiotrichales</taxon>
        <taxon>Piscirickettsiaceae</taxon>
        <taxon>Thiomicrorhabdus</taxon>
    </lineage>
</organism>
<dbReference type="GO" id="GO:0005737">
    <property type="term" value="C:cytoplasm"/>
    <property type="evidence" value="ECO:0007669"/>
    <property type="project" value="UniProtKB-SubCell"/>
</dbReference>
<keyword evidence="4" id="KW-0963">Cytoplasm</keyword>
<dbReference type="PANTHER" id="PTHR33602:SF1">
    <property type="entry name" value="REGULATORY PROTEIN RECX FAMILY PROTEIN"/>
    <property type="match status" value="1"/>
</dbReference>
<evidence type="ECO:0000256" key="1">
    <source>
        <dbReference type="ARBA" id="ARBA00004496"/>
    </source>
</evidence>
<accession>A0A7D4T141</accession>
<dbReference type="Proteomes" id="UP000504724">
    <property type="component" value="Chromosome"/>
</dbReference>
<evidence type="ECO:0000313" key="7">
    <source>
        <dbReference type="Proteomes" id="UP000504724"/>
    </source>
</evidence>
<proteinExistence type="inferred from homology"/>
<evidence type="ECO:0000259" key="5">
    <source>
        <dbReference type="Pfam" id="PF21981"/>
    </source>
</evidence>
<evidence type="ECO:0000313" key="6">
    <source>
        <dbReference type="EMBL" id="QKI89642.1"/>
    </source>
</evidence>
<evidence type="ECO:0000256" key="3">
    <source>
        <dbReference type="ARBA" id="ARBA00018111"/>
    </source>
</evidence>
<dbReference type="Pfam" id="PF21981">
    <property type="entry name" value="RecX_HTH3"/>
    <property type="match status" value="1"/>
</dbReference>
<dbReference type="KEGG" id="txa:HQN79_08710"/>
<dbReference type="EMBL" id="CP054020">
    <property type="protein sequence ID" value="QKI89642.1"/>
    <property type="molecule type" value="Genomic_DNA"/>
</dbReference>
<dbReference type="Gene3D" id="1.10.10.10">
    <property type="entry name" value="Winged helix-like DNA-binding domain superfamily/Winged helix DNA-binding domain"/>
    <property type="match status" value="3"/>
</dbReference>
<comment type="subcellular location">
    <subcellularLocation>
        <location evidence="1">Cytoplasm</location>
    </subcellularLocation>
</comment>
<gene>
    <name evidence="6" type="ORF">HQN79_08710</name>
</gene>
<dbReference type="RefSeq" id="WP_173285656.1">
    <property type="nucleotide sequence ID" value="NZ_CP054020.1"/>
</dbReference>
<dbReference type="GO" id="GO:0006282">
    <property type="term" value="P:regulation of DNA repair"/>
    <property type="evidence" value="ECO:0007669"/>
    <property type="project" value="InterPro"/>
</dbReference>
<keyword evidence="7" id="KW-1185">Reference proteome</keyword>
<evidence type="ECO:0000256" key="4">
    <source>
        <dbReference type="ARBA" id="ARBA00022490"/>
    </source>
</evidence>
<dbReference type="InterPro" id="IPR003783">
    <property type="entry name" value="Regulatory_RecX"/>
</dbReference>
<name>A0A7D4T141_9GAMM</name>
<dbReference type="AlphaFoldDB" id="A0A7D4T141"/>